<evidence type="ECO:0008006" key="4">
    <source>
        <dbReference type="Google" id="ProtNLM"/>
    </source>
</evidence>
<feature type="signal peptide" evidence="1">
    <location>
        <begin position="1"/>
        <end position="22"/>
    </location>
</feature>
<sequence length="172" mass="19108">MCRILISLVAAWLLSVSMVASAQNVSREEIRGLDEQIQDVKQDVIGLTSELNRLEEKLLYPSNTEAAFFVSLPDGNEFSLESVEVKLDNQVVAHHLYTYREIEALQQGGVQRIHTANVQTGAHTLEVSYFGKSKSGKEYRASASYSVDKAVGPKFVEIQIAGTQSAINFKDW</sequence>
<feature type="chain" id="PRO_5046479549" description="AraC family transcriptional regulator" evidence="1">
    <location>
        <begin position="23"/>
        <end position="172"/>
    </location>
</feature>
<evidence type="ECO:0000256" key="1">
    <source>
        <dbReference type="SAM" id="SignalP"/>
    </source>
</evidence>
<evidence type="ECO:0000313" key="3">
    <source>
        <dbReference type="Proteomes" id="UP001597264"/>
    </source>
</evidence>
<gene>
    <name evidence="2" type="ORF">ACFQ2X_03090</name>
</gene>
<keyword evidence="1" id="KW-0732">Signal</keyword>
<protein>
    <recommendedName>
        <fullName evidence="4">AraC family transcriptional regulator</fullName>
    </recommendedName>
</protein>
<evidence type="ECO:0000313" key="2">
    <source>
        <dbReference type="EMBL" id="MFD1215573.1"/>
    </source>
</evidence>
<proteinExistence type="predicted"/>
<keyword evidence="3" id="KW-1185">Reference proteome</keyword>
<organism evidence="2 3">
    <name type="scientific">Microbulbifer celer</name>
    <dbReference type="NCBI Taxonomy" id="435905"/>
    <lineage>
        <taxon>Bacteria</taxon>
        <taxon>Pseudomonadati</taxon>
        <taxon>Pseudomonadota</taxon>
        <taxon>Gammaproteobacteria</taxon>
        <taxon>Cellvibrionales</taxon>
        <taxon>Microbulbiferaceae</taxon>
        <taxon>Microbulbifer</taxon>
    </lineage>
</organism>
<reference evidence="3" key="1">
    <citation type="journal article" date="2019" name="Int. J. Syst. Evol. Microbiol.">
        <title>The Global Catalogue of Microorganisms (GCM) 10K type strain sequencing project: providing services to taxonomists for standard genome sequencing and annotation.</title>
        <authorList>
            <consortium name="The Broad Institute Genomics Platform"/>
            <consortium name="The Broad Institute Genome Sequencing Center for Infectious Disease"/>
            <person name="Wu L."/>
            <person name="Ma J."/>
        </authorList>
    </citation>
    <scope>NUCLEOTIDE SEQUENCE [LARGE SCALE GENOMIC DNA]</scope>
    <source>
        <strain evidence="3">CCUG 54356</strain>
    </source>
</reference>
<name>A0ABW3U424_9GAMM</name>
<dbReference type="Proteomes" id="UP001597264">
    <property type="component" value="Unassembled WGS sequence"/>
</dbReference>
<dbReference type="EMBL" id="JBHTLR010000004">
    <property type="protein sequence ID" value="MFD1215573.1"/>
    <property type="molecule type" value="Genomic_DNA"/>
</dbReference>
<accession>A0ABW3U424</accession>
<dbReference type="RefSeq" id="WP_230437690.1">
    <property type="nucleotide sequence ID" value="NZ_CP087715.1"/>
</dbReference>
<comment type="caution">
    <text evidence="2">The sequence shown here is derived from an EMBL/GenBank/DDBJ whole genome shotgun (WGS) entry which is preliminary data.</text>
</comment>